<dbReference type="OrthoDB" id="1929298at2759"/>
<dbReference type="Gene3D" id="2.170.150.80">
    <property type="entry name" value="NAC domain"/>
    <property type="match status" value="1"/>
</dbReference>
<dbReference type="Proteomes" id="UP000250235">
    <property type="component" value="Unassembled WGS sequence"/>
</dbReference>
<organism evidence="13 14">
    <name type="scientific">Dorcoceras hygrometricum</name>
    <dbReference type="NCBI Taxonomy" id="472368"/>
    <lineage>
        <taxon>Eukaryota</taxon>
        <taxon>Viridiplantae</taxon>
        <taxon>Streptophyta</taxon>
        <taxon>Embryophyta</taxon>
        <taxon>Tracheophyta</taxon>
        <taxon>Spermatophyta</taxon>
        <taxon>Magnoliopsida</taxon>
        <taxon>eudicotyledons</taxon>
        <taxon>Gunneridae</taxon>
        <taxon>Pentapetalae</taxon>
        <taxon>asterids</taxon>
        <taxon>lamiids</taxon>
        <taxon>Lamiales</taxon>
        <taxon>Gesneriaceae</taxon>
        <taxon>Didymocarpoideae</taxon>
        <taxon>Trichosporeae</taxon>
        <taxon>Loxocarpinae</taxon>
        <taxon>Dorcoceras</taxon>
    </lineage>
</organism>
<dbReference type="FunFam" id="2.170.150.80:FF:000006">
    <property type="entry name" value="NAC domain-containing protein 100-like"/>
    <property type="match status" value="1"/>
</dbReference>
<dbReference type="SUPFAM" id="SSF101941">
    <property type="entry name" value="NAC domain"/>
    <property type="match status" value="1"/>
</dbReference>
<evidence type="ECO:0000256" key="6">
    <source>
        <dbReference type="ARBA" id="ARBA00023125"/>
    </source>
</evidence>
<evidence type="ECO:0000256" key="7">
    <source>
        <dbReference type="ARBA" id="ARBA00023136"/>
    </source>
</evidence>
<keyword evidence="8" id="KW-0010">Activator</keyword>
<dbReference type="PROSITE" id="PS51005">
    <property type="entry name" value="NAC"/>
    <property type="match status" value="1"/>
</dbReference>
<feature type="transmembrane region" description="Helical" evidence="11">
    <location>
        <begin position="534"/>
        <end position="554"/>
    </location>
</feature>
<feature type="domain" description="NAC" evidence="12">
    <location>
        <begin position="10"/>
        <end position="160"/>
    </location>
</feature>
<dbReference type="PANTHER" id="PTHR31744:SF216">
    <property type="entry name" value="NAC TRANSCRIPTION FACTOR"/>
    <property type="match status" value="1"/>
</dbReference>
<dbReference type="InterPro" id="IPR036093">
    <property type="entry name" value="NAC_dom_sf"/>
</dbReference>
<evidence type="ECO:0000256" key="1">
    <source>
        <dbReference type="ARBA" id="ARBA00004123"/>
    </source>
</evidence>
<keyword evidence="14" id="KW-1185">Reference proteome</keyword>
<evidence type="ECO:0000256" key="8">
    <source>
        <dbReference type="ARBA" id="ARBA00023159"/>
    </source>
</evidence>
<gene>
    <name evidence="13" type="ORF">F511_13737</name>
</gene>
<evidence type="ECO:0000259" key="12">
    <source>
        <dbReference type="PROSITE" id="PS51005"/>
    </source>
</evidence>
<keyword evidence="3 11" id="KW-0812">Transmembrane</keyword>
<reference evidence="13 14" key="1">
    <citation type="journal article" date="2015" name="Proc. Natl. Acad. Sci. U.S.A.">
        <title>The resurrection genome of Boea hygrometrica: A blueprint for survival of dehydration.</title>
        <authorList>
            <person name="Xiao L."/>
            <person name="Yang G."/>
            <person name="Zhang L."/>
            <person name="Yang X."/>
            <person name="Zhao S."/>
            <person name="Ji Z."/>
            <person name="Zhou Q."/>
            <person name="Hu M."/>
            <person name="Wang Y."/>
            <person name="Chen M."/>
            <person name="Xu Y."/>
            <person name="Jin H."/>
            <person name="Xiao X."/>
            <person name="Hu G."/>
            <person name="Bao F."/>
            <person name="Hu Y."/>
            <person name="Wan P."/>
            <person name="Li L."/>
            <person name="Deng X."/>
            <person name="Kuang T."/>
            <person name="Xiang C."/>
            <person name="Zhu J.K."/>
            <person name="Oliver M.J."/>
            <person name="He Y."/>
        </authorList>
    </citation>
    <scope>NUCLEOTIDE SEQUENCE [LARGE SCALE GENOMIC DNA]</scope>
    <source>
        <strain evidence="14">cv. XS01</strain>
    </source>
</reference>
<keyword evidence="4 11" id="KW-1133">Transmembrane helix</keyword>
<name>A0A2Z7B3I8_9LAMI</name>
<evidence type="ECO:0000256" key="4">
    <source>
        <dbReference type="ARBA" id="ARBA00022989"/>
    </source>
</evidence>
<accession>A0A2Z7B3I8</accession>
<dbReference type="InterPro" id="IPR003441">
    <property type="entry name" value="NAC-dom"/>
</dbReference>
<keyword evidence="5" id="KW-0805">Transcription regulation</keyword>
<dbReference type="EMBL" id="KV010000">
    <property type="protein sequence ID" value="KZV28942.1"/>
    <property type="molecule type" value="Genomic_DNA"/>
</dbReference>
<evidence type="ECO:0000313" key="14">
    <source>
        <dbReference type="Proteomes" id="UP000250235"/>
    </source>
</evidence>
<evidence type="ECO:0000256" key="11">
    <source>
        <dbReference type="SAM" id="Phobius"/>
    </source>
</evidence>
<dbReference type="GO" id="GO:0006355">
    <property type="term" value="P:regulation of DNA-templated transcription"/>
    <property type="evidence" value="ECO:0007669"/>
    <property type="project" value="InterPro"/>
</dbReference>
<protein>
    <recommendedName>
        <fullName evidence="12">NAC domain-containing protein</fullName>
    </recommendedName>
</protein>
<dbReference type="Pfam" id="PF02365">
    <property type="entry name" value="NAM"/>
    <property type="match status" value="1"/>
</dbReference>
<dbReference type="GO" id="GO:0000976">
    <property type="term" value="F:transcription cis-regulatory region binding"/>
    <property type="evidence" value="ECO:0007669"/>
    <property type="project" value="UniProtKB-ARBA"/>
</dbReference>
<keyword evidence="6" id="KW-0238">DNA-binding</keyword>
<evidence type="ECO:0000313" key="13">
    <source>
        <dbReference type="EMBL" id="KZV28942.1"/>
    </source>
</evidence>
<evidence type="ECO:0000256" key="5">
    <source>
        <dbReference type="ARBA" id="ARBA00023015"/>
    </source>
</evidence>
<keyword evidence="9" id="KW-0804">Transcription</keyword>
<dbReference type="GO" id="GO:0005634">
    <property type="term" value="C:nucleus"/>
    <property type="evidence" value="ECO:0007669"/>
    <property type="project" value="UniProtKB-SubCell"/>
</dbReference>
<dbReference type="PANTHER" id="PTHR31744">
    <property type="entry name" value="PROTEIN CUP-SHAPED COTYLEDON 2-RELATED"/>
    <property type="match status" value="1"/>
</dbReference>
<evidence type="ECO:0000256" key="9">
    <source>
        <dbReference type="ARBA" id="ARBA00023163"/>
    </source>
</evidence>
<comment type="subcellular location">
    <subcellularLocation>
        <location evidence="2">Membrane</location>
        <topology evidence="2">Single-pass membrane protein</topology>
    </subcellularLocation>
    <subcellularLocation>
        <location evidence="1">Nucleus</location>
    </subcellularLocation>
</comment>
<dbReference type="GO" id="GO:0016020">
    <property type="term" value="C:membrane"/>
    <property type="evidence" value="ECO:0007669"/>
    <property type="project" value="UniProtKB-SubCell"/>
</dbReference>
<keyword evidence="7 11" id="KW-0472">Membrane</keyword>
<sequence>MDCFGNGNIFPPGFRFHPTDEELVLFYLKGKICRKRYRDDVIGETDVYKWDPEELPGLSKLKTGDRLWFFFSPRDRKYPNGARSNRATRHGYWKATGKDRVIMYKSRSVGIKKTLVFYGGRAPNGERTDWVMHEYTMDEEELGRCENVHDYYALYKLYKKSGPGPKNGEQYGAPFREEDWATDDLDVNYQIDGDNSKKRVNDIVVNDDPKTVNCQPCPQPDELEEILNQLENDSVLVPPHSADFGYSLGQFLGEVENQSSSMNHPSENTAFPFLQPCSQQHRLQASFDLAQSDITQLINEAPEVTSQNLSGQERCLTEEDFLEMNDLIGPEPNLQNLVGSVDNLEFDEFDCLGEIDQYHDAALFFSEMGHGESGEISQPQGNYYDNVGMDPVTSSFLNNLENGTVNYQWTDEQRCANFTATEANQMSISSSTSGLILQNQTHNHNLGGVINFTTGANENQNNKQDGDTDSWFSSALWSFVESIPTTPASASENALVNRAFERMSSFSRIRLNARNMNFATGNTSASSRISGKSISGFICFFSVGVLCAVLWMMVGTSVRVSL</sequence>
<evidence type="ECO:0000256" key="2">
    <source>
        <dbReference type="ARBA" id="ARBA00004167"/>
    </source>
</evidence>
<evidence type="ECO:0000256" key="10">
    <source>
        <dbReference type="ARBA" id="ARBA00023242"/>
    </source>
</evidence>
<proteinExistence type="predicted"/>
<evidence type="ECO:0000256" key="3">
    <source>
        <dbReference type="ARBA" id="ARBA00022692"/>
    </source>
</evidence>
<dbReference type="AlphaFoldDB" id="A0A2Z7B3I8"/>
<keyword evidence="10" id="KW-0539">Nucleus</keyword>